<comment type="caution">
    <text evidence="7">The sequence shown here is derived from an EMBL/GenBank/DDBJ whole genome shotgun (WGS) entry which is preliminary data.</text>
</comment>
<evidence type="ECO:0000256" key="4">
    <source>
        <dbReference type="ARBA" id="ARBA00023139"/>
    </source>
</evidence>
<accession>A0A510UZX7</accession>
<dbReference type="PANTHER" id="PTHR43649:SF33">
    <property type="entry name" value="POLYGALACTURONAN_RHAMNOGALACTURONAN-BINDING PROTEIN YTCQ"/>
    <property type="match status" value="1"/>
</dbReference>
<sequence>MRSRVFAATSALVAAGALLAGCSGGSSSGSEDEAADGPVTLEYWAWGTAQDPMVDAWNKAHPDIQVKHTDAGGGSDSSAKLLTATRADNAPDVAVVEYQTLPAMIVGDVAADITEYVDDDLKSSFTDATWGLTTFNDAIYGVPQDVGPMAFVYNQARLDELGVPVPTTWAEFKTAAAAVRAADPNAYLATFNTSEFGFFAGMAQQAGAQWWSVDGDQWTVGIDDEASQEVADYWQDLIDNDLIKVEDLLTPQWNQEVNAGQVLSWPSALWAPGVIYGVAEGMAGQWAMAPLPQWTPGDTAVAYQGGSAVVVTTSSKHPKEAAEFAAWINSTDEGAAIQLETGQYPASTLGQTKAETSAPPLLMPQQTDFWELASTIAADTIPNISWGPNVNVAQSAFQDAMAKAVQNGTPLREALTETQKVVVEDMKTTGFDVSE</sequence>
<gene>
    <name evidence="7" type="ORF">CXY01_07420</name>
</gene>
<dbReference type="RefSeq" id="WP_146925722.1">
    <property type="nucleotide sequence ID" value="NZ_BJUB01000002.1"/>
</dbReference>
<name>A0A510UZX7_9CELL</name>
<dbReference type="SUPFAM" id="SSF53850">
    <property type="entry name" value="Periplasmic binding protein-like II"/>
    <property type="match status" value="1"/>
</dbReference>
<keyword evidence="4" id="KW-0564">Palmitate</keyword>
<dbReference type="OrthoDB" id="2515046at2"/>
<feature type="chain" id="PRO_5038612969" evidence="6">
    <location>
        <begin position="21"/>
        <end position="435"/>
    </location>
</feature>
<dbReference type="Gene3D" id="3.40.190.10">
    <property type="entry name" value="Periplasmic binding protein-like II"/>
    <property type="match status" value="1"/>
</dbReference>
<organism evidence="7 8">
    <name type="scientific">Cellulomonas xylanilytica</name>
    <dbReference type="NCBI Taxonomy" id="233583"/>
    <lineage>
        <taxon>Bacteria</taxon>
        <taxon>Bacillati</taxon>
        <taxon>Actinomycetota</taxon>
        <taxon>Actinomycetes</taxon>
        <taxon>Micrococcales</taxon>
        <taxon>Cellulomonadaceae</taxon>
        <taxon>Cellulomonas</taxon>
    </lineage>
</organism>
<dbReference type="EMBL" id="BJUB01000002">
    <property type="protein sequence ID" value="GEK20222.1"/>
    <property type="molecule type" value="Genomic_DNA"/>
</dbReference>
<dbReference type="InterPro" id="IPR050490">
    <property type="entry name" value="Bact_solute-bd_prot1"/>
</dbReference>
<dbReference type="PANTHER" id="PTHR43649">
    <property type="entry name" value="ARABINOSE-BINDING PROTEIN-RELATED"/>
    <property type="match status" value="1"/>
</dbReference>
<dbReference type="AlphaFoldDB" id="A0A510UZX7"/>
<dbReference type="PROSITE" id="PS51257">
    <property type="entry name" value="PROKAR_LIPOPROTEIN"/>
    <property type="match status" value="1"/>
</dbReference>
<evidence type="ECO:0000256" key="3">
    <source>
        <dbReference type="ARBA" id="ARBA00023136"/>
    </source>
</evidence>
<dbReference type="InterPro" id="IPR006059">
    <property type="entry name" value="SBP"/>
</dbReference>
<dbReference type="Pfam" id="PF01547">
    <property type="entry name" value="SBP_bac_1"/>
    <property type="match status" value="1"/>
</dbReference>
<evidence type="ECO:0000256" key="2">
    <source>
        <dbReference type="ARBA" id="ARBA00022729"/>
    </source>
</evidence>
<evidence type="ECO:0000256" key="1">
    <source>
        <dbReference type="ARBA" id="ARBA00022475"/>
    </source>
</evidence>
<dbReference type="Proteomes" id="UP000321118">
    <property type="component" value="Unassembled WGS sequence"/>
</dbReference>
<evidence type="ECO:0000256" key="6">
    <source>
        <dbReference type="SAM" id="SignalP"/>
    </source>
</evidence>
<keyword evidence="2 6" id="KW-0732">Signal</keyword>
<keyword evidence="3" id="KW-0472">Membrane</keyword>
<proteinExistence type="predicted"/>
<feature type="signal peptide" evidence="6">
    <location>
        <begin position="1"/>
        <end position="20"/>
    </location>
</feature>
<protein>
    <submittedName>
        <fullName evidence="7">Sugar ABC transporter substrate-binding protein</fullName>
    </submittedName>
</protein>
<keyword evidence="8" id="KW-1185">Reference proteome</keyword>
<evidence type="ECO:0000256" key="5">
    <source>
        <dbReference type="ARBA" id="ARBA00023288"/>
    </source>
</evidence>
<keyword evidence="1" id="KW-1003">Cell membrane</keyword>
<evidence type="ECO:0000313" key="7">
    <source>
        <dbReference type="EMBL" id="GEK20222.1"/>
    </source>
</evidence>
<keyword evidence="5" id="KW-0449">Lipoprotein</keyword>
<reference evidence="7 8" key="1">
    <citation type="submission" date="2019-07" db="EMBL/GenBank/DDBJ databases">
        <title>Whole genome shotgun sequence of Cellulomonas xylanilytica NBRC 101102.</title>
        <authorList>
            <person name="Hosoyama A."/>
            <person name="Uohara A."/>
            <person name="Ohji S."/>
            <person name="Ichikawa N."/>
        </authorList>
    </citation>
    <scope>NUCLEOTIDE SEQUENCE [LARGE SCALE GENOMIC DNA]</scope>
    <source>
        <strain evidence="7 8">NBRC 101102</strain>
    </source>
</reference>
<evidence type="ECO:0000313" key="8">
    <source>
        <dbReference type="Proteomes" id="UP000321118"/>
    </source>
</evidence>